<evidence type="ECO:0000256" key="11">
    <source>
        <dbReference type="ARBA" id="ARBA00023160"/>
    </source>
</evidence>
<feature type="transmembrane region" description="Helical" evidence="13">
    <location>
        <begin position="16"/>
        <end position="40"/>
    </location>
</feature>
<evidence type="ECO:0000313" key="15">
    <source>
        <dbReference type="Proteomes" id="UP001215712"/>
    </source>
</evidence>
<dbReference type="PANTHER" id="PTHR11035">
    <property type="entry name" value="VERY-LONG-CHAIN (3R)-3-HYDROXYACYL-COA DEHYDRATASE"/>
    <property type="match status" value="1"/>
</dbReference>
<reference evidence="14" key="1">
    <citation type="journal article" date="2023" name="IMA Fungus">
        <title>Comparative genomic study of the Penicillium genus elucidates a diverse pangenome and 15 lateral gene transfer events.</title>
        <authorList>
            <person name="Petersen C."/>
            <person name="Sorensen T."/>
            <person name="Nielsen M.R."/>
            <person name="Sondergaard T.E."/>
            <person name="Sorensen J.L."/>
            <person name="Fitzpatrick D.A."/>
            <person name="Frisvad J.C."/>
            <person name="Nielsen K.L."/>
        </authorList>
    </citation>
    <scope>NUCLEOTIDE SEQUENCE</scope>
    <source>
        <strain evidence="14">IBT 17514</strain>
    </source>
</reference>
<keyword evidence="6 13" id="KW-0812">Transmembrane</keyword>
<feature type="transmembrane region" description="Helical" evidence="13">
    <location>
        <begin position="109"/>
        <end position="131"/>
    </location>
</feature>
<keyword evidence="9 13" id="KW-0443">Lipid metabolism</keyword>
<evidence type="ECO:0000313" key="14">
    <source>
        <dbReference type="EMBL" id="KAJ5740566.1"/>
    </source>
</evidence>
<evidence type="ECO:0000256" key="6">
    <source>
        <dbReference type="ARBA" id="ARBA00022692"/>
    </source>
</evidence>
<dbReference type="EC" id="4.2.1.134" evidence="4 13"/>
<dbReference type="Proteomes" id="UP001215712">
    <property type="component" value="Unassembled WGS sequence"/>
</dbReference>
<keyword evidence="13" id="KW-0256">Endoplasmic reticulum</keyword>
<evidence type="ECO:0000256" key="9">
    <source>
        <dbReference type="ARBA" id="ARBA00023098"/>
    </source>
</evidence>
<protein>
    <recommendedName>
        <fullName evidence="4 13">Very-long-chain (3R)-3-hydroxyacyl-CoA dehydratase</fullName>
        <ecNumber evidence="4 13">4.2.1.134</ecNumber>
    </recommendedName>
</protein>
<dbReference type="Pfam" id="PF04387">
    <property type="entry name" value="PTPLA"/>
    <property type="match status" value="1"/>
</dbReference>
<evidence type="ECO:0000256" key="8">
    <source>
        <dbReference type="ARBA" id="ARBA00022989"/>
    </source>
</evidence>
<evidence type="ECO:0000256" key="3">
    <source>
        <dbReference type="ARBA" id="ARBA00007811"/>
    </source>
</evidence>
<evidence type="ECO:0000256" key="7">
    <source>
        <dbReference type="ARBA" id="ARBA00022832"/>
    </source>
</evidence>
<dbReference type="GO" id="GO:0030497">
    <property type="term" value="P:fatty acid elongation"/>
    <property type="evidence" value="ECO:0007669"/>
    <property type="project" value="TreeGrafter"/>
</dbReference>
<dbReference type="InterPro" id="IPR007482">
    <property type="entry name" value="Tyr_Pase-like_PTPLA"/>
</dbReference>
<comment type="caution">
    <text evidence="14">The sequence shown here is derived from an EMBL/GenBank/DDBJ whole genome shotgun (WGS) entry which is preliminary data.</text>
</comment>
<keyword evidence="11 13" id="KW-0275">Fatty acid biosynthesis</keyword>
<keyword evidence="7 13" id="KW-0276">Fatty acid metabolism</keyword>
<comment type="similarity">
    <text evidence="3 13">Belongs to the very long-chain fatty acids dehydratase HACD family.</text>
</comment>
<comment type="pathway">
    <text evidence="2 13">Lipid metabolism; fatty acid biosynthesis.</text>
</comment>
<comment type="function">
    <text evidence="13">Catalyzes the third of the four reactions of the long-chain fatty acids elongation cycle. This endoplasmic reticulum-bound enzymatic process, allows the addition of two carbons to the chain of long- and very long-chain fatty acids/VLCFAs per cycle. This enzyme catalyzes the dehydration of the 3-hydroxyacyl-CoA intermediate into trans-2,3-enoyl-CoA, within each cycle of fatty acid elongation. Thereby, it participates to the production of VLCFAs of different chain lengths that are involved in multiple biological processes as precursors of membrane lipids and lipid mediators.</text>
</comment>
<feature type="transmembrane region" description="Helical" evidence="13">
    <location>
        <begin position="143"/>
        <end position="162"/>
    </location>
</feature>
<evidence type="ECO:0000256" key="4">
    <source>
        <dbReference type="ARBA" id="ARBA00013122"/>
    </source>
</evidence>
<dbReference type="GO" id="GO:0030148">
    <property type="term" value="P:sphingolipid biosynthetic process"/>
    <property type="evidence" value="ECO:0007669"/>
    <property type="project" value="TreeGrafter"/>
</dbReference>
<evidence type="ECO:0000256" key="2">
    <source>
        <dbReference type="ARBA" id="ARBA00005194"/>
    </source>
</evidence>
<keyword evidence="10 13" id="KW-0472">Membrane</keyword>
<comment type="caution">
    <text evidence="13">Lacks conserved residue(s) required for the propagation of feature annotation.</text>
</comment>
<keyword evidence="15" id="KW-1185">Reference proteome</keyword>
<comment type="subcellular location">
    <subcellularLocation>
        <location evidence="13">Endoplasmic reticulum membrane</location>
        <topology evidence="13">Multi-pass membrane protein</topology>
    </subcellularLocation>
    <subcellularLocation>
        <location evidence="1">Membrane</location>
        <topology evidence="1">Multi-pass membrane protein</topology>
    </subcellularLocation>
</comment>
<dbReference type="GO" id="GO:0005789">
    <property type="term" value="C:endoplasmic reticulum membrane"/>
    <property type="evidence" value="ECO:0007669"/>
    <property type="project" value="UniProtKB-SubCell"/>
</dbReference>
<dbReference type="EMBL" id="JAQJAN010000001">
    <property type="protein sequence ID" value="KAJ5740566.1"/>
    <property type="molecule type" value="Genomic_DNA"/>
</dbReference>
<evidence type="ECO:0000256" key="13">
    <source>
        <dbReference type="RuleBase" id="RU363109"/>
    </source>
</evidence>
<dbReference type="GO" id="GO:0102158">
    <property type="term" value="F:very-long-chain (3R)-3-hydroxyacyl-CoA dehydratase activity"/>
    <property type="evidence" value="ECO:0007669"/>
    <property type="project" value="UniProtKB-EC"/>
</dbReference>
<evidence type="ECO:0000256" key="5">
    <source>
        <dbReference type="ARBA" id="ARBA00022516"/>
    </source>
</evidence>
<sequence>MPPKESPPQSSISRTYLLLYNTTCAALWLHILISTIRTLISSPDISTVYQTVEPWVRYTQTLAIVEILHAAIKLTRSPVFTTFTQVYARSVQVWAINYAFAATTAPSPAYPAMILAWSLADTIRYLYFAIMQARYPVPGILKWARYSLFLVLYPIGIGSEWWLMYQATTATTNWAVLALYYFFLGLYVPGSIMMYSYMLKQRRKVLTSSTQAPKKDC</sequence>
<comment type="catalytic activity">
    <reaction evidence="13">
        <text>a very-long-chain (3R)-3-hydroxyacyl-CoA = a very-long-chain (2E)-enoyl-CoA + H2O</text>
        <dbReference type="Rhea" id="RHEA:45812"/>
        <dbReference type="ChEBI" id="CHEBI:15377"/>
        <dbReference type="ChEBI" id="CHEBI:83728"/>
        <dbReference type="ChEBI" id="CHEBI:85440"/>
        <dbReference type="EC" id="4.2.1.134"/>
    </reaction>
</comment>
<proteinExistence type="inferred from homology"/>
<keyword evidence="8 13" id="KW-1133">Transmembrane helix</keyword>
<keyword evidence="5 13" id="KW-0444">Lipid biosynthesis</keyword>
<gene>
    <name evidence="14" type="ORF">N7493_000438</name>
</gene>
<dbReference type="GO" id="GO:0042761">
    <property type="term" value="P:very long-chain fatty acid biosynthetic process"/>
    <property type="evidence" value="ECO:0007669"/>
    <property type="project" value="TreeGrafter"/>
</dbReference>
<name>A0AAD6HWB4_9EURO</name>
<reference evidence="14" key="2">
    <citation type="submission" date="2023-01" db="EMBL/GenBank/DDBJ databases">
        <authorList>
            <person name="Petersen C."/>
        </authorList>
    </citation>
    <scope>NUCLEOTIDE SEQUENCE</scope>
    <source>
        <strain evidence="14">IBT 17514</strain>
    </source>
</reference>
<evidence type="ECO:0000256" key="12">
    <source>
        <dbReference type="ARBA" id="ARBA00023239"/>
    </source>
</evidence>
<organism evidence="14 15">
    <name type="scientific">Penicillium malachiteum</name>
    <dbReference type="NCBI Taxonomy" id="1324776"/>
    <lineage>
        <taxon>Eukaryota</taxon>
        <taxon>Fungi</taxon>
        <taxon>Dikarya</taxon>
        <taxon>Ascomycota</taxon>
        <taxon>Pezizomycotina</taxon>
        <taxon>Eurotiomycetes</taxon>
        <taxon>Eurotiomycetidae</taxon>
        <taxon>Eurotiales</taxon>
        <taxon>Aspergillaceae</taxon>
        <taxon>Penicillium</taxon>
    </lineage>
</organism>
<feature type="transmembrane region" description="Helical" evidence="13">
    <location>
        <begin position="174"/>
        <end position="195"/>
    </location>
</feature>
<dbReference type="AlphaFoldDB" id="A0AAD6HWB4"/>
<keyword evidence="12 13" id="KW-0456">Lyase</keyword>
<evidence type="ECO:0000256" key="10">
    <source>
        <dbReference type="ARBA" id="ARBA00023136"/>
    </source>
</evidence>
<dbReference type="PANTHER" id="PTHR11035:SF24">
    <property type="entry name" value="VERY-LONG-CHAIN (3R)-3-HYDROXYACYL-COA DEHYDRATASE"/>
    <property type="match status" value="1"/>
</dbReference>
<accession>A0AAD6HWB4</accession>
<evidence type="ECO:0000256" key="1">
    <source>
        <dbReference type="ARBA" id="ARBA00004141"/>
    </source>
</evidence>